<dbReference type="AlphaFoldDB" id="A0AA39P1J5"/>
<evidence type="ECO:0000313" key="3">
    <source>
        <dbReference type="Proteomes" id="UP001175227"/>
    </source>
</evidence>
<gene>
    <name evidence="2" type="ORF">IW261DRAFT_479565</name>
</gene>
<reference evidence="2" key="1">
    <citation type="submission" date="2023-06" db="EMBL/GenBank/DDBJ databases">
        <authorList>
            <consortium name="Lawrence Berkeley National Laboratory"/>
            <person name="Ahrendt S."/>
            <person name="Sahu N."/>
            <person name="Indic B."/>
            <person name="Wong-Bajracharya J."/>
            <person name="Merenyi Z."/>
            <person name="Ke H.-M."/>
            <person name="Monk M."/>
            <person name="Kocsube S."/>
            <person name="Drula E."/>
            <person name="Lipzen A."/>
            <person name="Balint B."/>
            <person name="Henrissat B."/>
            <person name="Andreopoulos B."/>
            <person name="Martin F.M."/>
            <person name="Harder C.B."/>
            <person name="Rigling D."/>
            <person name="Ford K.L."/>
            <person name="Foster G.D."/>
            <person name="Pangilinan J."/>
            <person name="Papanicolaou A."/>
            <person name="Barry K."/>
            <person name="LaButti K."/>
            <person name="Viragh M."/>
            <person name="Koriabine M."/>
            <person name="Yan M."/>
            <person name="Riley R."/>
            <person name="Champramary S."/>
            <person name="Plett K.L."/>
            <person name="Tsai I.J."/>
            <person name="Slot J."/>
            <person name="Sipos G."/>
            <person name="Plett J."/>
            <person name="Nagy L.G."/>
            <person name="Grigoriev I.V."/>
        </authorList>
    </citation>
    <scope>NUCLEOTIDE SEQUENCE</scope>
    <source>
        <strain evidence="2">ICMP 16352</strain>
    </source>
</reference>
<dbReference type="EMBL" id="JAUEPR010000023">
    <property type="protein sequence ID" value="KAK0475444.1"/>
    <property type="molecule type" value="Genomic_DNA"/>
</dbReference>
<proteinExistence type="predicted"/>
<keyword evidence="3" id="KW-1185">Reference proteome</keyword>
<feature type="region of interest" description="Disordered" evidence="1">
    <location>
        <begin position="280"/>
        <end position="302"/>
    </location>
</feature>
<evidence type="ECO:0000256" key="1">
    <source>
        <dbReference type="SAM" id="MobiDB-lite"/>
    </source>
</evidence>
<organism evidence="2 3">
    <name type="scientific">Armillaria novae-zelandiae</name>
    <dbReference type="NCBI Taxonomy" id="153914"/>
    <lineage>
        <taxon>Eukaryota</taxon>
        <taxon>Fungi</taxon>
        <taxon>Dikarya</taxon>
        <taxon>Basidiomycota</taxon>
        <taxon>Agaricomycotina</taxon>
        <taxon>Agaricomycetes</taxon>
        <taxon>Agaricomycetidae</taxon>
        <taxon>Agaricales</taxon>
        <taxon>Marasmiineae</taxon>
        <taxon>Physalacriaceae</taxon>
        <taxon>Armillaria</taxon>
    </lineage>
</organism>
<dbReference type="Proteomes" id="UP001175227">
    <property type="component" value="Unassembled WGS sequence"/>
</dbReference>
<feature type="region of interest" description="Disordered" evidence="1">
    <location>
        <begin position="51"/>
        <end position="98"/>
    </location>
</feature>
<protein>
    <submittedName>
        <fullName evidence="2">Uncharacterized protein</fullName>
    </submittedName>
</protein>
<comment type="caution">
    <text evidence="2">The sequence shown here is derived from an EMBL/GenBank/DDBJ whole genome shotgun (WGS) entry which is preliminary data.</text>
</comment>
<evidence type="ECO:0000313" key="2">
    <source>
        <dbReference type="EMBL" id="KAK0475444.1"/>
    </source>
</evidence>
<sequence length="302" mass="32098">MKLWGARRRPLLPKQESVVQQHSAANDVAKGSETVGDDQIIIVGAEMGSCSGVTTTPRRGHTKDIVSSKSPAKRKRRVSVDGCPSKKKRSGPVKSEQVEPLSLGLVPLPLLGLPSGNTPSLWASNKTDLVILTSKLNMVTTIFVDQESAIGIAIQDDGEVELSITRDCSRQSALINSLIPLDVPEAPEPPPKDVAVSSPINLLDSHLPTPVIESEIPTAHASIPIYPSSDGFPGRVNTVAHPSLTQATEIQTSDSSLPDLSNHEPLKTCDLLASGRVSQQTSFGDLARSDIHSPATPSFPQL</sequence>
<accession>A0AA39P1J5</accession>
<name>A0AA39P1J5_9AGAR</name>